<dbReference type="SMART" id="SM01270">
    <property type="entry name" value="Longin"/>
    <property type="match status" value="1"/>
</dbReference>
<feature type="transmembrane region" description="Helical" evidence="4">
    <location>
        <begin position="276"/>
        <end position="296"/>
    </location>
</feature>
<evidence type="ECO:0000313" key="7">
    <source>
        <dbReference type="Proteomes" id="UP000077202"/>
    </source>
</evidence>
<keyword evidence="7" id="KW-1185">Reference proteome</keyword>
<evidence type="ECO:0000256" key="3">
    <source>
        <dbReference type="ARBA" id="ARBA00046280"/>
    </source>
</evidence>
<comment type="similarity">
    <text evidence="1">Belongs to the synaptobrevin family.</text>
</comment>
<dbReference type="Proteomes" id="UP000077202">
    <property type="component" value="Unassembled WGS sequence"/>
</dbReference>
<proteinExistence type="inferred from homology"/>
<comment type="subcellular location">
    <subcellularLocation>
        <location evidence="3">Endomembrane system</location>
        <topology evidence="3">Single-pass type IV membrane protein</topology>
    </subcellularLocation>
</comment>
<keyword evidence="2 4" id="KW-0472">Membrane</keyword>
<evidence type="ECO:0000256" key="1">
    <source>
        <dbReference type="ARBA" id="ARBA00008025"/>
    </source>
</evidence>
<dbReference type="EMBL" id="LVLJ01001006">
    <property type="protein sequence ID" value="OAE31608.1"/>
    <property type="molecule type" value="Genomic_DNA"/>
</dbReference>
<evidence type="ECO:0000256" key="2">
    <source>
        <dbReference type="ARBA" id="ARBA00023136"/>
    </source>
</evidence>
<dbReference type="Gene3D" id="3.30.450.50">
    <property type="entry name" value="Longin domain"/>
    <property type="match status" value="1"/>
</dbReference>
<keyword evidence="4" id="KW-1133">Transmembrane helix</keyword>
<gene>
    <name evidence="6" type="ORF">AXG93_2294s1260</name>
</gene>
<evidence type="ECO:0000256" key="4">
    <source>
        <dbReference type="SAM" id="Phobius"/>
    </source>
</evidence>
<dbReference type="InterPro" id="IPR051097">
    <property type="entry name" value="Synaptobrevin-like_transport"/>
</dbReference>
<dbReference type="PROSITE" id="PS50859">
    <property type="entry name" value="LONGIN"/>
    <property type="match status" value="1"/>
</dbReference>
<dbReference type="GO" id="GO:0012505">
    <property type="term" value="C:endomembrane system"/>
    <property type="evidence" value="ECO:0007669"/>
    <property type="project" value="UniProtKB-SubCell"/>
</dbReference>
<dbReference type="InterPro" id="IPR010908">
    <property type="entry name" value="Longin_dom"/>
</dbReference>
<dbReference type="PANTHER" id="PTHR21136:SF168">
    <property type="entry name" value="VESICLE-ASSOCIATED MEMBRANE PROTEIN 9"/>
    <property type="match status" value="1"/>
</dbReference>
<feature type="domain" description="Longin" evidence="5">
    <location>
        <begin position="86"/>
        <end position="201"/>
    </location>
</feature>
<dbReference type="CDD" id="cd14824">
    <property type="entry name" value="Longin"/>
    <property type="match status" value="1"/>
</dbReference>
<protein>
    <recommendedName>
        <fullName evidence="5">Longin domain-containing protein</fullName>
    </recommendedName>
</protein>
<comment type="caution">
    <text evidence="6">The sequence shown here is derived from an EMBL/GenBank/DDBJ whole genome shotgun (WGS) entry which is preliminary data.</text>
</comment>
<evidence type="ECO:0000313" key="6">
    <source>
        <dbReference type="EMBL" id="OAE31608.1"/>
    </source>
</evidence>
<name>A0A176WED3_MARPO</name>
<sequence>MIDSSIASTEGGIILIPSVRQSQVEQHASKSYTDSHYLGRVQVSDFPHKVQYSCTLKIRGSIMERECFTLLLPHLRRRDKVDGTAAAARAVMVVPASVGRIADLQAEYCASSVDFRKAALACLAEVPPDQSVYSVTRGPHTFNCITGGGYNYLVVADEDIGSQIPLVYLERVKGEFQRSYGGSRASKLAAHSLDDQFGVVLKMQMDFCMENPQEMDTNIQSKLRSHVLEVKSILMDNIDQILPLARTNTDADAIAVRAKEFYENQKRRRRKNRCKIGMIVLFISLLLGIRLIHYLGE</sequence>
<dbReference type="InterPro" id="IPR011012">
    <property type="entry name" value="Longin-like_dom_sf"/>
</dbReference>
<dbReference type="PANTHER" id="PTHR21136">
    <property type="entry name" value="SNARE PROTEINS"/>
    <property type="match status" value="1"/>
</dbReference>
<dbReference type="Pfam" id="PF13774">
    <property type="entry name" value="Longin"/>
    <property type="match status" value="1"/>
</dbReference>
<organism evidence="6 7">
    <name type="scientific">Marchantia polymorpha subsp. ruderalis</name>
    <dbReference type="NCBI Taxonomy" id="1480154"/>
    <lineage>
        <taxon>Eukaryota</taxon>
        <taxon>Viridiplantae</taxon>
        <taxon>Streptophyta</taxon>
        <taxon>Embryophyta</taxon>
        <taxon>Marchantiophyta</taxon>
        <taxon>Marchantiopsida</taxon>
        <taxon>Marchantiidae</taxon>
        <taxon>Marchantiales</taxon>
        <taxon>Marchantiaceae</taxon>
        <taxon>Marchantia</taxon>
    </lineage>
</organism>
<reference evidence="6" key="1">
    <citation type="submission" date="2016-03" db="EMBL/GenBank/DDBJ databases">
        <title>Mechanisms controlling the formation of the plant cell surface in tip-growing cells are functionally conserved among land plants.</title>
        <authorList>
            <person name="Honkanen S."/>
            <person name="Jones V.A."/>
            <person name="Morieri G."/>
            <person name="Champion C."/>
            <person name="Hetherington A.J."/>
            <person name="Kelly S."/>
            <person name="Saint-Marcoux D."/>
            <person name="Proust H."/>
            <person name="Prescott H."/>
            <person name="Dolan L."/>
        </authorList>
    </citation>
    <scope>NUCLEOTIDE SEQUENCE [LARGE SCALE GENOMIC DNA]</scope>
    <source>
        <tissue evidence="6">Whole gametophyte</tissue>
    </source>
</reference>
<keyword evidence="4" id="KW-0812">Transmembrane</keyword>
<evidence type="ECO:0000259" key="5">
    <source>
        <dbReference type="PROSITE" id="PS50859"/>
    </source>
</evidence>
<accession>A0A176WED3</accession>
<dbReference type="AlphaFoldDB" id="A0A176WED3"/>
<dbReference type="SUPFAM" id="SSF64356">
    <property type="entry name" value="SNARE-like"/>
    <property type="match status" value="1"/>
</dbReference>